<dbReference type="EMBL" id="LWDG02000521">
    <property type="protein sequence ID" value="KAE8264578.1"/>
    <property type="molecule type" value="Genomic_DNA"/>
</dbReference>
<evidence type="ECO:0000313" key="1">
    <source>
        <dbReference type="EMBL" id="KAE8264578.1"/>
    </source>
</evidence>
<reference evidence="1" key="1">
    <citation type="submission" date="2016-04" db="EMBL/GenBank/DDBJ databases">
        <authorList>
            <person name="Nguyen H.D."/>
            <person name="Samba Siva P."/>
            <person name="Cullis J."/>
            <person name="Levesque C.A."/>
            <person name="Hambleton S."/>
        </authorList>
    </citation>
    <scope>NUCLEOTIDE SEQUENCE</scope>
    <source>
        <strain evidence="1">DAOMC 236422</strain>
    </source>
</reference>
<name>A0A8X7N4H1_9BASI</name>
<evidence type="ECO:0000313" key="2">
    <source>
        <dbReference type="Proteomes" id="UP000078113"/>
    </source>
</evidence>
<reference evidence="1" key="2">
    <citation type="journal article" date="2019" name="IMA Fungus">
        <title>Genome sequencing and comparison of five Tilletia species to identify candidate genes for the detection of regulated species infecting wheat.</title>
        <authorList>
            <person name="Nguyen H.D.T."/>
            <person name="Sultana T."/>
            <person name="Kesanakurti P."/>
            <person name="Hambleton S."/>
        </authorList>
    </citation>
    <scope>NUCLEOTIDE SEQUENCE</scope>
    <source>
        <strain evidence="1">DAOMC 236422</strain>
    </source>
</reference>
<gene>
    <name evidence="1" type="ORF">A4X09_0g6926</name>
</gene>
<proteinExistence type="predicted"/>
<protein>
    <submittedName>
        <fullName evidence="1">Uncharacterized protein</fullName>
    </submittedName>
</protein>
<organism evidence="1 2">
    <name type="scientific">Tilletia walkeri</name>
    <dbReference type="NCBI Taxonomy" id="117179"/>
    <lineage>
        <taxon>Eukaryota</taxon>
        <taxon>Fungi</taxon>
        <taxon>Dikarya</taxon>
        <taxon>Basidiomycota</taxon>
        <taxon>Ustilaginomycotina</taxon>
        <taxon>Exobasidiomycetes</taxon>
        <taxon>Tilletiales</taxon>
        <taxon>Tilletiaceae</taxon>
        <taxon>Tilletia</taxon>
    </lineage>
</organism>
<dbReference type="Proteomes" id="UP000078113">
    <property type="component" value="Unassembled WGS sequence"/>
</dbReference>
<keyword evidence="2" id="KW-1185">Reference proteome</keyword>
<accession>A0A8X7N4H1</accession>
<dbReference type="AlphaFoldDB" id="A0A8X7N4H1"/>
<comment type="caution">
    <text evidence="1">The sequence shown here is derived from an EMBL/GenBank/DDBJ whole genome shotgun (WGS) entry which is preliminary data.</text>
</comment>
<sequence length="569" mass="65498">MADSIKYIRIWDDEWDYRSSRTEKADHSIHVYDSEEERDPKWMKIASLFDLILKGRTKKPPPLLDITVGIASISALSVMLRRHEQAARRVGGLHIMPCEMLSRPKYFATVRKNLQVAELFRMRWRQLGLLVKEMCETSANANPPVLKRFHMDKDPSDWHAFNTGYNWWIDAEFWNCLKGTLPSTVEDLVWKPPSTHPDFFWVADLLGPEWPHLRTFNLNLRSEDSRWQSRIDQFLARHKHLENIEITTTTNARKSMISNTFPKLKRCHIDMMTDDIMASFLSRNFHTIRDLTVYDCSSLPRSPSTFLPHPTLDKDASYKDAFRLDVLRADSSTAAHLVRSGVTVRHYEFDRVSSIKELRLDHWLFPVREAAEAVTCLDIEIRIHGVSTESDCGGDGAHTLRANFLPAGALPNLTELVLSWGDYESQRFLSMADGEALIAGALATLKHQKFLRHLRLEHADGMSFRSLPNIEVEDNDQIPPRLEYITWRSAHEACTQRYRVMFPVQCDLATDVAVEGIGTRRAPLKIRLQRLPAIVGSRIDERGVWDRPQGWGNGATMFDHSKSPPELYV</sequence>